<keyword evidence="3" id="KW-1185">Reference proteome</keyword>
<organism evidence="2 3">
    <name type="scientific">Phreatobacter stygius</name>
    <dbReference type="NCBI Taxonomy" id="1940610"/>
    <lineage>
        <taxon>Bacteria</taxon>
        <taxon>Pseudomonadati</taxon>
        <taxon>Pseudomonadota</taxon>
        <taxon>Alphaproteobacteria</taxon>
        <taxon>Hyphomicrobiales</taxon>
        <taxon>Phreatobacteraceae</taxon>
        <taxon>Phreatobacter</taxon>
    </lineage>
</organism>
<dbReference type="AlphaFoldDB" id="A0A4D7AUI8"/>
<name>A0A4D7AUI8_9HYPH</name>
<feature type="transmembrane region" description="Helical" evidence="1">
    <location>
        <begin position="62"/>
        <end position="80"/>
    </location>
</feature>
<dbReference type="EMBL" id="CP039690">
    <property type="protein sequence ID" value="QCI63321.1"/>
    <property type="molecule type" value="Genomic_DNA"/>
</dbReference>
<evidence type="ECO:0000313" key="3">
    <source>
        <dbReference type="Proteomes" id="UP000298781"/>
    </source>
</evidence>
<gene>
    <name evidence="2" type="ORF">E8M01_03165</name>
</gene>
<keyword evidence="1" id="KW-1133">Transmembrane helix</keyword>
<dbReference type="KEGG" id="pstg:E8M01_03165"/>
<keyword evidence="1" id="KW-0812">Transmembrane</keyword>
<proteinExistence type="predicted"/>
<dbReference type="Proteomes" id="UP000298781">
    <property type="component" value="Chromosome"/>
</dbReference>
<sequence>MIIGIAHRISLSAGPCLAGGEADEIAEIGAKVHPPEDREGAVFRLRHGPPFRNQFRISVERLMAMPAAWLVCAACVLAWPKGGAIFALRKYIS</sequence>
<protein>
    <submittedName>
        <fullName evidence="2">Uncharacterized protein</fullName>
    </submittedName>
</protein>
<accession>A0A4D7AUI8</accession>
<keyword evidence="1" id="KW-0472">Membrane</keyword>
<evidence type="ECO:0000256" key="1">
    <source>
        <dbReference type="SAM" id="Phobius"/>
    </source>
</evidence>
<evidence type="ECO:0000313" key="2">
    <source>
        <dbReference type="EMBL" id="QCI63321.1"/>
    </source>
</evidence>
<reference evidence="2 3" key="1">
    <citation type="submission" date="2019-04" db="EMBL/GenBank/DDBJ databases">
        <title>Phreatobacter aquaticus sp. nov.</title>
        <authorList>
            <person name="Choi A."/>
        </authorList>
    </citation>
    <scope>NUCLEOTIDE SEQUENCE [LARGE SCALE GENOMIC DNA]</scope>
    <source>
        <strain evidence="2 3">KCTC 52518</strain>
    </source>
</reference>
<dbReference type="RefSeq" id="WP_136958780.1">
    <property type="nucleotide sequence ID" value="NZ_CP039690.1"/>
</dbReference>